<dbReference type="PANTHER" id="PTHR47287">
    <property type="entry name" value="C2H2 AND C2HC ZINC FINGERS SUPERFAMILY PROTEIN"/>
    <property type="match status" value="1"/>
</dbReference>
<name>A0A426YR72_ENSVE</name>
<dbReference type="Gene3D" id="3.30.160.60">
    <property type="entry name" value="Classic Zinc Finger"/>
    <property type="match status" value="1"/>
</dbReference>
<dbReference type="InterPro" id="IPR036236">
    <property type="entry name" value="Znf_C2H2_sf"/>
</dbReference>
<evidence type="ECO:0000256" key="7">
    <source>
        <dbReference type="SAM" id="MobiDB-lite"/>
    </source>
</evidence>
<feature type="compositionally biased region" description="Polar residues" evidence="7">
    <location>
        <begin position="185"/>
        <end position="196"/>
    </location>
</feature>
<dbReference type="PANTHER" id="PTHR47287:SF15">
    <property type="entry name" value="ZINC FINGER PROTEIN 3-LIKE"/>
    <property type="match status" value="1"/>
</dbReference>
<dbReference type="Proteomes" id="UP000287651">
    <property type="component" value="Unassembled WGS sequence"/>
</dbReference>
<evidence type="ECO:0000256" key="4">
    <source>
        <dbReference type="ARBA" id="ARBA00022833"/>
    </source>
</evidence>
<accession>A0A426YR72</accession>
<dbReference type="InterPro" id="IPR044246">
    <property type="entry name" value="ZFP3-like"/>
</dbReference>
<evidence type="ECO:0000256" key="2">
    <source>
        <dbReference type="ARBA" id="ARBA00022723"/>
    </source>
</evidence>
<evidence type="ECO:0000313" key="10">
    <source>
        <dbReference type="Proteomes" id="UP000287651"/>
    </source>
</evidence>
<sequence>MGEEETRDEPVQQPEKKVEEERTFKCQYCDRTFTSSQALGGHQNGHRRERDAKTRAEHEAEIYGMQPAAPLPVFSSHPFLHANHSFMHPARNHFRPSAYPPYHHIPRYSHRYHPYHLPCTFNNSCSSSTTLRFDQRYLPKFASPFYGGPERREEELRRDAYWQGNYTPRFAGYLRAQPPTATMERPSTSTNPTLTLKPQAGAAANDNNANEEEIDLTLRL</sequence>
<protein>
    <recommendedName>
        <fullName evidence="8">C2H2-type domain-containing protein</fullName>
    </recommendedName>
</protein>
<comment type="caution">
    <text evidence="9">The sequence shown here is derived from an EMBL/GenBank/DDBJ whole genome shotgun (WGS) entry which is preliminary data.</text>
</comment>
<evidence type="ECO:0000256" key="1">
    <source>
        <dbReference type="ARBA" id="ARBA00004123"/>
    </source>
</evidence>
<evidence type="ECO:0000256" key="3">
    <source>
        <dbReference type="ARBA" id="ARBA00022771"/>
    </source>
</evidence>
<evidence type="ECO:0000313" key="9">
    <source>
        <dbReference type="EMBL" id="RRT54218.1"/>
    </source>
</evidence>
<proteinExistence type="predicted"/>
<evidence type="ECO:0000256" key="5">
    <source>
        <dbReference type="ARBA" id="ARBA00023242"/>
    </source>
</evidence>
<keyword evidence="3 6" id="KW-0863">Zinc-finger</keyword>
<dbReference type="InterPro" id="IPR013087">
    <property type="entry name" value="Znf_C2H2_type"/>
</dbReference>
<evidence type="ECO:0000259" key="8">
    <source>
        <dbReference type="PROSITE" id="PS50157"/>
    </source>
</evidence>
<feature type="compositionally biased region" description="Basic and acidic residues" evidence="7">
    <location>
        <begin position="8"/>
        <end position="21"/>
    </location>
</feature>
<dbReference type="GO" id="GO:0009788">
    <property type="term" value="P:negative regulation of abscisic acid-activated signaling pathway"/>
    <property type="evidence" value="ECO:0007669"/>
    <property type="project" value="InterPro"/>
</dbReference>
<dbReference type="GO" id="GO:0008270">
    <property type="term" value="F:zinc ion binding"/>
    <property type="evidence" value="ECO:0007669"/>
    <property type="project" value="UniProtKB-KW"/>
</dbReference>
<dbReference type="AlphaFoldDB" id="A0A426YR72"/>
<comment type="subcellular location">
    <subcellularLocation>
        <location evidence="1">Nucleus</location>
    </subcellularLocation>
</comment>
<keyword evidence="5" id="KW-0539">Nucleus</keyword>
<keyword evidence="4" id="KW-0862">Zinc</keyword>
<reference evidence="9 10" key="1">
    <citation type="journal article" date="2014" name="Agronomy (Basel)">
        <title>A Draft Genome Sequence for Ensete ventricosum, the Drought-Tolerant Tree Against Hunger.</title>
        <authorList>
            <person name="Harrison J."/>
            <person name="Moore K.A."/>
            <person name="Paszkiewicz K."/>
            <person name="Jones T."/>
            <person name="Grant M."/>
            <person name="Ambacheew D."/>
            <person name="Muzemil S."/>
            <person name="Studholme D.J."/>
        </authorList>
    </citation>
    <scope>NUCLEOTIDE SEQUENCE [LARGE SCALE GENOMIC DNA]</scope>
</reference>
<dbReference type="PROSITE" id="PS00028">
    <property type="entry name" value="ZINC_FINGER_C2H2_1"/>
    <property type="match status" value="1"/>
</dbReference>
<feature type="region of interest" description="Disordered" evidence="7">
    <location>
        <begin position="180"/>
        <end position="220"/>
    </location>
</feature>
<feature type="domain" description="C2H2-type" evidence="8">
    <location>
        <begin position="24"/>
        <end position="51"/>
    </location>
</feature>
<feature type="region of interest" description="Disordered" evidence="7">
    <location>
        <begin position="1"/>
        <end position="21"/>
    </location>
</feature>
<evidence type="ECO:0000256" key="6">
    <source>
        <dbReference type="PROSITE-ProRule" id="PRU00042"/>
    </source>
</evidence>
<gene>
    <name evidence="9" type="ORF">B296_00049324</name>
</gene>
<keyword evidence="2" id="KW-0479">Metal-binding</keyword>
<dbReference type="EMBL" id="AMZH03010717">
    <property type="protein sequence ID" value="RRT54218.1"/>
    <property type="molecule type" value="Genomic_DNA"/>
</dbReference>
<dbReference type="SUPFAM" id="SSF57667">
    <property type="entry name" value="beta-beta-alpha zinc fingers"/>
    <property type="match status" value="1"/>
</dbReference>
<feature type="compositionally biased region" description="Acidic residues" evidence="7">
    <location>
        <begin position="209"/>
        <end position="220"/>
    </location>
</feature>
<dbReference type="PROSITE" id="PS50157">
    <property type="entry name" value="ZINC_FINGER_C2H2_2"/>
    <property type="match status" value="1"/>
</dbReference>
<dbReference type="Pfam" id="PF13912">
    <property type="entry name" value="zf-C2H2_6"/>
    <property type="match status" value="1"/>
</dbReference>
<organism evidence="9 10">
    <name type="scientific">Ensete ventricosum</name>
    <name type="common">Abyssinian banana</name>
    <name type="synonym">Musa ensete</name>
    <dbReference type="NCBI Taxonomy" id="4639"/>
    <lineage>
        <taxon>Eukaryota</taxon>
        <taxon>Viridiplantae</taxon>
        <taxon>Streptophyta</taxon>
        <taxon>Embryophyta</taxon>
        <taxon>Tracheophyta</taxon>
        <taxon>Spermatophyta</taxon>
        <taxon>Magnoliopsida</taxon>
        <taxon>Liliopsida</taxon>
        <taxon>Zingiberales</taxon>
        <taxon>Musaceae</taxon>
        <taxon>Ensete</taxon>
    </lineage>
</organism>
<dbReference type="GO" id="GO:0005634">
    <property type="term" value="C:nucleus"/>
    <property type="evidence" value="ECO:0007669"/>
    <property type="project" value="UniProtKB-SubCell"/>
</dbReference>